<dbReference type="GO" id="GO:0000724">
    <property type="term" value="P:double-strand break repair via homologous recombination"/>
    <property type="evidence" value="ECO:0007669"/>
    <property type="project" value="TreeGrafter"/>
</dbReference>
<dbReference type="PANTHER" id="PTHR12900">
    <property type="entry name" value="MITOTIC AND DNA DAMAGE CHECKPOINT PROTEIN HUS1"/>
    <property type="match status" value="1"/>
</dbReference>
<dbReference type="GO" id="GO:0033314">
    <property type="term" value="P:mitotic DNA replication checkpoint signaling"/>
    <property type="evidence" value="ECO:0007669"/>
    <property type="project" value="TreeGrafter"/>
</dbReference>
<comment type="caution">
    <text evidence="6">The sequence shown here is derived from an EMBL/GenBank/DDBJ whole genome shotgun (WGS) entry which is preliminary data.</text>
</comment>
<sequence>MRFKAEISNPPQFSRLITSLAPLSKIATLKLKEDAVHFICMGDGTKSGIQVWRCADCDAIFRAGSLRLESNHMNEIYLEVTTDALAKALRSASGATQVTIKLAKKGGVDNSGTGEGSYPVLSLAIESSSRLGKRLEITQDVAVRVKKAADIELLKEPLSGNAIQVILLLPPLQLLRTVVERLKTVSPYLTLSANNAGELRIRAEADEANVETEWRGLKKPSMGAEDVAAQHEDPRQFFSVTLEAKSLLKFLASYTVATTSIFCLCASHCAIFYVYIGATAKDQQRRARGGGGAGDEDDMASSGGVLTFFVPAVKLDGDE</sequence>
<dbReference type="InterPro" id="IPR007150">
    <property type="entry name" value="HUS1/Mec3"/>
</dbReference>
<accession>A0AAV5GKK3</accession>
<dbReference type="InterPro" id="IPR016580">
    <property type="entry name" value="HUS1"/>
</dbReference>
<keyword evidence="3" id="KW-0539">Nucleus</keyword>
<keyword evidence="5" id="KW-0472">Membrane</keyword>
<dbReference type="GO" id="GO:0035861">
    <property type="term" value="C:site of double-strand break"/>
    <property type="evidence" value="ECO:0007669"/>
    <property type="project" value="TreeGrafter"/>
</dbReference>
<evidence type="ECO:0000256" key="5">
    <source>
        <dbReference type="SAM" id="Phobius"/>
    </source>
</evidence>
<evidence type="ECO:0000313" key="6">
    <source>
        <dbReference type="EMBL" id="GJN90449.1"/>
    </source>
</evidence>
<keyword evidence="5" id="KW-0812">Transmembrane</keyword>
<gene>
    <name evidence="6" type="ORF">Rhopal_003460-T1</name>
</gene>
<dbReference type="Gene3D" id="3.70.10.10">
    <property type="match status" value="1"/>
</dbReference>
<dbReference type="GO" id="GO:0044778">
    <property type="term" value="P:meiotic DNA integrity checkpoint signaling"/>
    <property type="evidence" value="ECO:0007669"/>
    <property type="project" value="TreeGrafter"/>
</dbReference>
<dbReference type="AlphaFoldDB" id="A0AAV5GKK3"/>
<keyword evidence="5" id="KW-1133">Transmembrane helix</keyword>
<evidence type="ECO:0000256" key="4">
    <source>
        <dbReference type="PIRNR" id="PIRNR011312"/>
    </source>
</evidence>
<evidence type="ECO:0000256" key="3">
    <source>
        <dbReference type="ARBA" id="ARBA00023242"/>
    </source>
</evidence>
<dbReference type="PANTHER" id="PTHR12900:SF0">
    <property type="entry name" value="CHECKPOINT PROTEIN"/>
    <property type="match status" value="1"/>
</dbReference>
<evidence type="ECO:0000256" key="2">
    <source>
        <dbReference type="ARBA" id="ARBA00005563"/>
    </source>
</evidence>
<dbReference type="Pfam" id="PF04005">
    <property type="entry name" value="Hus1"/>
    <property type="match status" value="1"/>
</dbReference>
<evidence type="ECO:0000313" key="7">
    <source>
        <dbReference type="Proteomes" id="UP001342314"/>
    </source>
</evidence>
<name>A0AAV5GKK3_9BASI</name>
<dbReference type="InterPro" id="IPR046938">
    <property type="entry name" value="DNA_clamp_sf"/>
</dbReference>
<dbReference type="EMBL" id="BQKY01000006">
    <property type="protein sequence ID" value="GJN90449.1"/>
    <property type="molecule type" value="Genomic_DNA"/>
</dbReference>
<comment type="similarity">
    <text evidence="2 4">Belongs to the HUS1 family.</text>
</comment>
<keyword evidence="7" id="KW-1185">Reference proteome</keyword>
<dbReference type="GO" id="GO:0030896">
    <property type="term" value="C:checkpoint clamp complex"/>
    <property type="evidence" value="ECO:0007669"/>
    <property type="project" value="InterPro"/>
</dbReference>
<protein>
    <recommendedName>
        <fullName evidence="4">Checkpoint protein</fullName>
    </recommendedName>
</protein>
<comment type="subcellular location">
    <subcellularLocation>
        <location evidence="1">Nucleus</location>
    </subcellularLocation>
</comment>
<dbReference type="GO" id="GO:0005730">
    <property type="term" value="C:nucleolus"/>
    <property type="evidence" value="ECO:0007669"/>
    <property type="project" value="InterPro"/>
</dbReference>
<evidence type="ECO:0000256" key="1">
    <source>
        <dbReference type="ARBA" id="ARBA00004123"/>
    </source>
</evidence>
<reference evidence="6 7" key="1">
    <citation type="submission" date="2021-12" db="EMBL/GenBank/DDBJ databases">
        <title>High titer production of polyol ester of fatty acids by Rhodotorula paludigena BS15 towards product separation-free biomass refinery.</title>
        <authorList>
            <person name="Mano J."/>
            <person name="Ono H."/>
            <person name="Tanaka T."/>
            <person name="Naito K."/>
            <person name="Sushida H."/>
            <person name="Ike M."/>
            <person name="Tokuyasu K."/>
            <person name="Kitaoka M."/>
        </authorList>
    </citation>
    <scope>NUCLEOTIDE SEQUENCE [LARGE SCALE GENOMIC DNA]</scope>
    <source>
        <strain evidence="6 7">BS15</strain>
    </source>
</reference>
<proteinExistence type="inferred from homology"/>
<dbReference type="GO" id="GO:0031573">
    <property type="term" value="P:mitotic intra-S DNA damage checkpoint signaling"/>
    <property type="evidence" value="ECO:0007669"/>
    <property type="project" value="TreeGrafter"/>
</dbReference>
<feature type="transmembrane region" description="Helical" evidence="5">
    <location>
        <begin position="251"/>
        <end position="276"/>
    </location>
</feature>
<dbReference type="GO" id="GO:0000723">
    <property type="term" value="P:telomere maintenance"/>
    <property type="evidence" value="ECO:0007669"/>
    <property type="project" value="TreeGrafter"/>
</dbReference>
<dbReference type="PIRSF" id="PIRSF011312">
    <property type="entry name" value="Cell_cycle_HUS1"/>
    <property type="match status" value="1"/>
</dbReference>
<dbReference type="SUPFAM" id="SSF55979">
    <property type="entry name" value="DNA clamp"/>
    <property type="match status" value="1"/>
</dbReference>
<dbReference type="GO" id="GO:0006289">
    <property type="term" value="P:nucleotide-excision repair"/>
    <property type="evidence" value="ECO:0007669"/>
    <property type="project" value="TreeGrafter"/>
</dbReference>
<organism evidence="6 7">
    <name type="scientific">Rhodotorula paludigena</name>
    <dbReference type="NCBI Taxonomy" id="86838"/>
    <lineage>
        <taxon>Eukaryota</taxon>
        <taxon>Fungi</taxon>
        <taxon>Dikarya</taxon>
        <taxon>Basidiomycota</taxon>
        <taxon>Pucciniomycotina</taxon>
        <taxon>Microbotryomycetes</taxon>
        <taxon>Sporidiobolales</taxon>
        <taxon>Sporidiobolaceae</taxon>
        <taxon>Rhodotorula</taxon>
    </lineage>
</organism>
<dbReference type="Proteomes" id="UP001342314">
    <property type="component" value="Unassembled WGS sequence"/>
</dbReference>